<keyword evidence="4" id="KW-1185">Reference proteome</keyword>
<feature type="transmembrane region" description="Helical" evidence="2">
    <location>
        <begin position="85"/>
        <end position="105"/>
    </location>
</feature>
<accession>A0ABV0B136</accession>
<feature type="transmembrane region" description="Helical" evidence="2">
    <location>
        <begin position="171"/>
        <end position="192"/>
    </location>
</feature>
<gene>
    <name evidence="3" type="ORF">AAH991_39400</name>
</gene>
<dbReference type="Proteomes" id="UP001447516">
    <property type="component" value="Unassembled WGS sequence"/>
</dbReference>
<evidence type="ECO:0000313" key="4">
    <source>
        <dbReference type="Proteomes" id="UP001447516"/>
    </source>
</evidence>
<proteinExistence type="predicted"/>
<protein>
    <submittedName>
        <fullName evidence="3">ABC transporter permease</fullName>
    </submittedName>
</protein>
<sequence>MSTANVTASRRTAGPAADRRRVTQGRVMRSEWIKLWSLRSTVYTLVAAAGTTIGAGVLLCAFMTAQSALPGAPHQALFDPAGASLRGVSLAQLAIGVLGVLLVTAEYSTGMIRATLSAVPRRLPVLWAKAGVFTVVAATLMIAASFTAFLGGQAVLGARGTTLAADGVARAVAGAGLYLTIVGLLGVGLGFILRNTAGAIAALFGLLLVLPTLGEVLPGDWGRRVVPYLPSNAGQVVMSVRPAPGELAPWTGFAVFCGYAAVTIAVAAVLLKRRDA</sequence>
<evidence type="ECO:0000313" key="3">
    <source>
        <dbReference type="EMBL" id="MEN3541234.1"/>
    </source>
</evidence>
<dbReference type="RefSeq" id="WP_346231062.1">
    <property type="nucleotide sequence ID" value="NZ_JBDJAW010000087.1"/>
</dbReference>
<dbReference type="EMBL" id="JBDJAW010000087">
    <property type="protein sequence ID" value="MEN3541234.1"/>
    <property type="molecule type" value="Genomic_DNA"/>
</dbReference>
<keyword evidence="2" id="KW-1133">Transmembrane helix</keyword>
<feature type="compositionally biased region" description="Polar residues" evidence="1">
    <location>
        <begin position="1"/>
        <end position="10"/>
    </location>
</feature>
<keyword evidence="2" id="KW-0812">Transmembrane</keyword>
<keyword evidence="2" id="KW-0472">Membrane</keyword>
<organism evidence="3 4">
    <name type="scientific">Microbispora maris</name>
    <dbReference type="NCBI Taxonomy" id="3144104"/>
    <lineage>
        <taxon>Bacteria</taxon>
        <taxon>Bacillati</taxon>
        <taxon>Actinomycetota</taxon>
        <taxon>Actinomycetes</taxon>
        <taxon>Streptosporangiales</taxon>
        <taxon>Streptosporangiaceae</taxon>
        <taxon>Microbispora</taxon>
    </lineage>
</organism>
<feature type="transmembrane region" description="Helical" evidence="2">
    <location>
        <begin position="126"/>
        <end position="151"/>
    </location>
</feature>
<evidence type="ECO:0000256" key="2">
    <source>
        <dbReference type="SAM" id="Phobius"/>
    </source>
</evidence>
<evidence type="ECO:0000256" key="1">
    <source>
        <dbReference type="SAM" id="MobiDB-lite"/>
    </source>
</evidence>
<feature type="transmembrane region" description="Helical" evidence="2">
    <location>
        <begin position="42"/>
        <end position="65"/>
    </location>
</feature>
<reference evidence="3 4" key="1">
    <citation type="submission" date="2024-05" db="EMBL/GenBank/DDBJ databases">
        <title>Microbispora sp.ZYX-F-249.</title>
        <authorList>
            <person name="Xie H."/>
        </authorList>
    </citation>
    <scope>NUCLEOTIDE SEQUENCE [LARGE SCALE GENOMIC DNA]</scope>
    <source>
        <strain evidence="3 4">ZYX-F-249</strain>
    </source>
</reference>
<name>A0ABV0B136_9ACTN</name>
<feature type="transmembrane region" description="Helical" evidence="2">
    <location>
        <begin position="247"/>
        <end position="271"/>
    </location>
</feature>
<feature type="region of interest" description="Disordered" evidence="1">
    <location>
        <begin position="1"/>
        <end position="22"/>
    </location>
</feature>
<feature type="transmembrane region" description="Helical" evidence="2">
    <location>
        <begin position="199"/>
        <end position="217"/>
    </location>
</feature>
<comment type="caution">
    <text evidence="3">The sequence shown here is derived from an EMBL/GenBank/DDBJ whole genome shotgun (WGS) entry which is preliminary data.</text>
</comment>